<keyword evidence="4" id="KW-1185">Reference proteome</keyword>
<feature type="transmembrane region" description="Helical" evidence="1">
    <location>
        <begin position="98"/>
        <end position="115"/>
    </location>
</feature>
<reference evidence="3 4" key="1">
    <citation type="journal article" date="2014" name="Genome Announc.">
        <title>Draft Genome Sequence of Cytophaga fermentans JCM 21142T, a Facultative Anaerobe Isolated from Marine Mud.</title>
        <authorList>
            <person name="Starns D."/>
            <person name="Oshima K."/>
            <person name="Suda W."/>
            <person name="Iino T."/>
            <person name="Yuki M."/>
            <person name="Inoue J."/>
            <person name="Kitamura K."/>
            <person name="Iida T."/>
            <person name="Darby A."/>
            <person name="Hattori M."/>
            <person name="Ohkuma M."/>
        </authorList>
    </citation>
    <scope>NUCLEOTIDE SEQUENCE [LARGE SCALE GENOMIC DNA]</scope>
    <source>
        <strain evidence="3 4">JCM 21142</strain>
    </source>
</reference>
<comment type="caution">
    <text evidence="3">The sequence shown here is derived from an EMBL/GenBank/DDBJ whole genome shotgun (WGS) entry which is preliminary data.</text>
</comment>
<dbReference type="AlphaFoldDB" id="W7XUP8"/>
<dbReference type="PROSITE" id="PS50930">
    <property type="entry name" value="HTH_LYTTR"/>
    <property type="match status" value="1"/>
</dbReference>
<proteinExistence type="predicted"/>
<evidence type="ECO:0000259" key="2">
    <source>
        <dbReference type="PROSITE" id="PS50930"/>
    </source>
</evidence>
<dbReference type="STRING" id="869213.GCA_000517085_03625"/>
<organism evidence="3 4">
    <name type="scientific">Saccharicrinis fermentans DSM 9555 = JCM 21142</name>
    <dbReference type="NCBI Taxonomy" id="869213"/>
    <lineage>
        <taxon>Bacteria</taxon>
        <taxon>Pseudomonadati</taxon>
        <taxon>Bacteroidota</taxon>
        <taxon>Bacteroidia</taxon>
        <taxon>Marinilabiliales</taxon>
        <taxon>Marinilabiliaceae</taxon>
        <taxon>Saccharicrinis</taxon>
    </lineage>
</organism>
<feature type="transmembrane region" description="Helical" evidence="1">
    <location>
        <begin position="135"/>
        <end position="156"/>
    </location>
</feature>
<evidence type="ECO:0000313" key="4">
    <source>
        <dbReference type="Proteomes" id="UP000019402"/>
    </source>
</evidence>
<evidence type="ECO:0000313" key="3">
    <source>
        <dbReference type="EMBL" id="GAF01760.1"/>
    </source>
</evidence>
<feature type="transmembrane region" description="Helical" evidence="1">
    <location>
        <begin position="59"/>
        <end position="86"/>
    </location>
</feature>
<keyword evidence="1" id="KW-0812">Transmembrane</keyword>
<keyword evidence="1" id="KW-0472">Membrane</keyword>
<gene>
    <name evidence="3" type="ORF">JCM21142_376</name>
</gene>
<keyword evidence="1" id="KW-1133">Transmembrane helix</keyword>
<dbReference type="RefSeq" id="WP_052343288.1">
    <property type="nucleotide sequence ID" value="NZ_BAMD01000003.1"/>
</dbReference>
<dbReference type="Gene3D" id="2.40.50.1020">
    <property type="entry name" value="LytTr DNA-binding domain"/>
    <property type="match status" value="1"/>
</dbReference>
<feature type="domain" description="HTH LytTR-type" evidence="2">
    <location>
        <begin position="185"/>
        <end position="293"/>
    </location>
</feature>
<protein>
    <submittedName>
        <fullName evidence="3">Response regulator of the LytR/AlgR family protein</fullName>
    </submittedName>
</protein>
<sequence length="312" mass="36951">MNKVYSTFYGKILRFLSRPYTYNYHGRNLWRMAALLFILASLFNYLFQPFTVYLPEHKINYLWISLIHACVPFCVISFLPFCILRFKAQNNWNVRKELLLITLFLLLVGVFQFLIRDMIYDNANNWSWRYLYEEIRNTFLTGVLLTLLLAAINYNIFHHKSCFNHEVLDISGNAIDITNNKHVFIKTRVKSEAFKLDLDRFLFAKADGNYVELYLNEQEGKKIVKRISLTELSTTLVQYPNIMRTHRSYLVNLCYLKSREGNAQGYKIKLHHYPKKIPVSRKMMQEFNQRIKDVEVLCHSSQKLAIGTKIDG</sequence>
<dbReference type="GO" id="GO:0003677">
    <property type="term" value="F:DNA binding"/>
    <property type="evidence" value="ECO:0007669"/>
    <property type="project" value="InterPro"/>
</dbReference>
<dbReference type="InterPro" id="IPR007492">
    <property type="entry name" value="LytTR_DNA-bd_dom"/>
</dbReference>
<accession>W7XUP8</accession>
<dbReference type="SMART" id="SM00850">
    <property type="entry name" value="LytTR"/>
    <property type="match status" value="1"/>
</dbReference>
<name>W7XUP8_9BACT</name>
<dbReference type="EMBL" id="BAMD01000003">
    <property type="protein sequence ID" value="GAF01760.1"/>
    <property type="molecule type" value="Genomic_DNA"/>
</dbReference>
<evidence type="ECO:0000256" key="1">
    <source>
        <dbReference type="SAM" id="Phobius"/>
    </source>
</evidence>
<dbReference type="Pfam" id="PF04397">
    <property type="entry name" value="LytTR"/>
    <property type="match status" value="1"/>
</dbReference>
<dbReference type="Proteomes" id="UP000019402">
    <property type="component" value="Unassembled WGS sequence"/>
</dbReference>
<dbReference type="eggNOG" id="COG3279">
    <property type="taxonomic scope" value="Bacteria"/>
</dbReference>
<feature type="transmembrane region" description="Helical" evidence="1">
    <location>
        <begin position="28"/>
        <end position="47"/>
    </location>
</feature>